<keyword evidence="7" id="KW-1185">Reference proteome</keyword>
<dbReference type="SUPFAM" id="SSF52540">
    <property type="entry name" value="P-loop containing nucleoside triphosphate hydrolases"/>
    <property type="match status" value="1"/>
</dbReference>
<accession>A0ABT0FCQ9</accession>
<dbReference type="InterPro" id="IPR013563">
    <property type="entry name" value="Oligopep_ABC_C"/>
</dbReference>
<evidence type="ECO:0000256" key="4">
    <source>
        <dbReference type="ARBA" id="ARBA00022840"/>
    </source>
</evidence>
<dbReference type="InterPro" id="IPR017871">
    <property type="entry name" value="ABC_transporter-like_CS"/>
</dbReference>
<evidence type="ECO:0000256" key="1">
    <source>
        <dbReference type="ARBA" id="ARBA00005417"/>
    </source>
</evidence>
<evidence type="ECO:0000313" key="7">
    <source>
        <dbReference type="Proteomes" id="UP001300096"/>
    </source>
</evidence>
<dbReference type="SMART" id="SM00382">
    <property type="entry name" value="AAA"/>
    <property type="match status" value="1"/>
</dbReference>
<dbReference type="EMBL" id="JAHWXN010000001">
    <property type="protein sequence ID" value="MCK2035719.1"/>
    <property type="molecule type" value="Genomic_DNA"/>
</dbReference>
<dbReference type="PANTHER" id="PTHR43776:SF7">
    <property type="entry name" value="D,D-DIPEPTIDE TRANSPORT ATP-BINDING PROTEIN DDPF-RELATED"/>
    <property type="match status" value="1"/>
</dbReference>
<dbReference type="Gene3D" id="3.40.50.300">
    <property type="entry name" value="P-loop containing nucleotide triphosphate hydrolases"/>
    <property type="match status" value="1"/>
</dbReference>
<evidence type="ECO:0000256" key="2">
    <source>
        <dbReference type="ARBA" id="ARBA00022448"/>
    </source>
</evidence>
<keyword evidence="3" id="KW-0547">Nucleotide-binding</keyword>
<dbReference type="Pfam" id="PF08352">
    <property type="entry name" value="oligo_HPY"/>
    <property type="match status" value="1"/>
</dbReference>
<protein>
    <submittedName>
        <fullName evidence="6">ATP-binding cassette domain-containing protein</fullName>
    </submittedName>
</protein>
<comment type="similarity">
    <text evidence="1">Belongs to the ABC transporter superfamily.</text>
</comment>
<proteinExistence type="inferred from homology"/>
<dbReference type="GO" id="GO:0005524">
    <property type="term" value="F:ATP binding"/>
    <property type="evidence" value="ECO:0007669"/>
    <property type="project" value="UniProtKB-KW"/>
</dbReference>
<dbReference type="RefSeq" id="WP_247629129.1">
    <property type="nucleotide sequence ID" value="NZ_JAHWXN010000001.1"/>
</dbReference>
<keyword evidence="4 6" id="KW-0067">ATP-binding</keyword>
<sequence>MTTAADYLKVNDLVVDFRTKRQRADPRTRPAVGGVDFTIPRGSITGLVGESGSGKSTFGRVLVGLQRPTSGEVEFVDKEHASRAQMVFQDPYSSLNPRQTVLELIGMPLRVVGMKSAKQRRDRVLEMLGFVGLTEEHLDRYPHEFSGGQRQRIGIARALVTSPDFIVADEPVSGLDASVQAQVLGLLRRSRDEFGLTMLFISHDLAVTRYLCEHIAVMQHGHIVEVGTRDEVFNNPQHPYTRALLAAVPGEGPAPADREEAP</sequence>
<name>A0ABT0FCQ9_9MICO</name>
<dbReference type="InterPro" id="IPR003439">
    <property type="entry name" value="ABC_transporter-like_ATP-bd"/>
</dbReference>
<dbReference type="CDD" id="cd03257">
    <property type="entry name" value="ABC_NikE_OppD_transporters"/>
    <property type="match status" value="1"/>
</dbReference>
<dbReference type="InterPro" id="IPR003593">
    <property type="entry name" value="AAA+_ATPase"/>
</dbReference>
<dbReference type="InterPro" id="IPR050319">
    <property type="entry name" value="ABC_transp_ATP-bind"/>
</dbReference>
<gene>
    <name evidence="6" type="ORF">KZC51_06175</name>
</gene>
<organism evidence="6 7">
    <name type="scientific">Microbacterium croceum</name>
    <dbReference type="NCBI Taxonomy" id="2851645"/>
    <lineage>
        <taxon>Bacteria</taxon>
        <taxon>Bacillati</taxon>
        <taxon>Actinomycetota</taxon>
        <taxon>Actinomycetes</taxon>
        <taxon>Micrococcales</taxon>
        <taxon>Microbacteriaceae</taxon>
        <taxon>Microbacterium</taxon>
    </lineage>
</organism>
<dbReference type="Proteomes" id="UP001300096">
    <property type="component" value="Unassembled WGS sequence"/>
</dbReference>
<dbReference type="PANTHER" id="PTHR43776">
    <property type="entry name" value="TRANSPORT ATP-BINDING PROTEIN"/>
    <property type="match status" value="1"/>
</dbReference>
<reference evidence="6 7" key="1">
    <citation type="submission" date="2021-06" db="EMBL/GenBank/DDBJ databases">
        <title>Genome-based taxonomic framework of Microbacterium strains isolated from marine environment, the description of four new species and reclassification of four preexisting species.</title>
        <authorList>
            <person name="Lee S.D."/>
            <person name="Kim S.-M."/>
            <person name="Byeon Y.-S."/>
            <person name="Yang H.L."/>
            <person name="Kim I.S."/>
        </authorList>
    </citation>
    <scope>NUCLEOTIDE SEQUENCE [LARGE SCALE GENOMIC DNA]</scope>
    <source>
        <strain evidence="6 7">SSW1-49</strain>
    </source>
</reference>
<dbReference type="Pfam" id="PF00005">
    <property type="entry name" value="ABC_tran"/>
    <property type="match status" value="1"/>
</dbReference>
<comment type="caution">
    <text evidence="6">The sequence shown here is derived from an EMBL/GenBank/DDBJ whole genome shotgun (WGS) entry which is preliminary data.</text>
</comment>
<feature type="domain" description="ABC transporter" evidence="5">
    <location>
        <begin position="8"/>
        <end position="245"/>
    </location>
</feature>
<evidence type="ECO:0000256" key="3">
    <source>
        <dbReference type="ARBA" id="ARBA00022741"/>
    </source>
</evidence>
<evidence type="ECO:0000313" key="6">
    <source>
        <dbReference type="EMBL" id="MCK2035719.1"/>
    </source>
</evidence>
<evidence type="ECO:0000259" key="5">
    <source>
        <dbReference type="PROSITE" id="PS50893"/>
    </source>
</evidence>
<dbReference type="PROSITE" id="PS50893">
    <property type="entry name" value="ABC_TRANSPORTER_2"/>
    <property type="match status" value="1"/>
</dbReference>
<dbReference type="PROSITE" id="PS00211">
    <property type="entry name" value="ABC_TRANSPORTER_1"/>
    <property type="match status" value="1"/>
</dbReference>
<dbReference type="InterPro" id="IPR027417">
    <property type="entry name" value="P-loop_NTPase"/>
</dbReference>
<keyword evidence="2" id="KW-0813">Transport</keyword>